<evidence type="ECO:0000256" key="4">
    <source>
        <dbReference type="ARBA" id="ARBA00023172"/>
    </source>
</evidence>
<dbReference type="InterPro" id="IPR010998">
    <property type="entry name" value="Integrase_recombinase_N"/>
</dbReference>
<evidence type="ECO:0000313" key="7">
    <source>
        <dbReference type="Proteomes" id="UP000005808"/>
    </source>
</evidence>
<protein>
    <submittedName>
        <fullName evidence="6">Phage integrase</fullName>
    </submittedName>
</protein>
<keyword evidence="1" id="KW-0159">Chromosome partition</keyword>
<dbReference type="PROSITE" id="PS51898">
    <property type="entry name" value="TYR_RECOMBINASE"/>
    <property type="match status" value="1"/>
</dbReference>
<evidence type="ECO:0000313" key="6">
    <source>
        <dbReference type="EMBL" id="EHP40879.1"/>
    </source>
</evidence>
<dbReference type="InterPro" id="IPR050090">
    <property type="entry name" value="Tyrosine_recombinase_XerCD"/>
</dbReference>
<evidence type="ECO:0000256" key="1">
    <source>
        <dbReference type="ARBA" id="ARBA00022829"/>
    </source>
</evidence>
<dbReference type="InterPro" id="IPR013762">
    <property type="entry name" value="Integrase-like_cat_sf"/>
</dbReference>
<dbReference type="Gene3D" id="1.10.443.10">
    <property type="entry name" value="Intergrase catalytic core"/>
    <property type="match status" value="1"/>
</dbReference>
<sequence length="395" mass="42429">MHGPGKFLGGFACRPSIRHDNEWLSRFIWSCCTSLKPVHADFPAPLCPSELDPLGRQAAEALYREGESANTVASYRSALRYWAGWFALRYGQPIALPLLPSVIIQFVVDHATRTTPQGPVNEMPPAIDAALVARGLKARIGPPALATLMHRLAVIAKAHRLETLDNPCADPAVRELVARTRRAYAKRGERPARKAALTREPFSRLLATCDDSLIGLRDRALLLFAWSSGGRRRSEVAGATLATLRGLGPGEFVYQLGWSKTNQAGADLPDNAKPVIGAAGAALEAWLKAAGIGDGAIFRRIRRGGHVGEALSAAAVRKIVMQRCEEAGLEGDFSAHSLRSGFVTEAASRQVPLAETMAMTGHTSVATLVRYFRAADARRSVAADLIGVLDADAES</sequence>
<dbReference type="Pfam" id="PF00589">
    <property type="entry name" value="Phage_integrase"/>
    <property type="match status" value="1"/>
</dbReference>
<keyword evidence="2" id="KW-0229">DNA integration</keyword>
<feature type="domain" description="Tyr recombinase" evidence="5">
    <location>
        <begin position="192"/>
        <end position="384"/>
    </location>
</feature>
<accession>H1S9F5</accession>
<dbReference type="AlphaFoldDB" id="H1S9F5"/>
<dbReference type="GO" id="GO:0006310">
    <property type="term" value="P:DNA recombination"/>
    <property type="evidence" value="ECO:0007669"/>
    <property type="project" value="UniProtKB-KW"/>
</dbReference>
<dbReference type="GO" id="GO:0003677">
    <property type="term" value="F:DNA binding"/>
    <property type="evidence" value="ECO:0007669"/>
    <property type="project" value="UniProtKB-KW"/>
</dbReference>
<dbReference type="CDD" id="cd00799">
    <property type="entry name" value="INT_Cre_C"/>
    <property type="match status" value="1"/>
</dbReference>
<keyword evidence="3" id="KW-0238">DNA-binding</keyword>
<keyword evidence="4" id="KW-0233">DNA recombination</keyword>
<dbReference type="EMBL" id="AHJE01000057">
    <property type="protein sequence ID" value="EHP40879.1"/>
    <property type="molecule type" value="Genomic_DNA"/>
</dbReference>
<evidence type="ECO:0000256" key="3">
    <source>
        <dbReference type="ARBA" id="ARBA00023125"/>
    </source>
</evidence>
<dbReference type="PANTHER" id="PTHR30349:SF81">
    <property type="entry name" value="TYROSINE RECOMBINASE XERC"/>
    <property type="match status" value="1"/>
</dbReference>
<evidence type="ECO:0000259" key="5">
    <source>
        <dbReference type="PROSITE" id="PS51898"/>
    </source>
</evidence>
<gene>
    <name evidence="6" type="ORF">OR16_23368</name>
</gene>
<evidence type="ECO:0000256" key="2">
    <source>
        <dbReference type="ARBA" id="ARBA00022908"/>
    </source>
</evidence>
<dbReference type="PATRIC" id="fig|1127483.3.peg.4668"/>
<dbReference type="PANTHER" id="PTHR30349">
    <property type="entry name" value="PHAGE INTEGRASE-RELATED"/>
    <property type="match status" value="1"/>
</dbReference>
<organism evidence="6 7">
    <name type="scientific">Cupriavidus basilensis OR16</name>
    <dbReference type="NCBI Taxonomy" id="1127483"/>
    <lineage>
        <taxon>Bacteria</taxon>
        <taxon>Pseudomonadati</taxon>
        <taxon>Pseudomonadota</taxon>
        <taxon>Betaproteobacteria</taxon>
        <taxon>Burkholderiales</taxon>
        <taxon>Burkholderiaceae</taxon>
        <taxon>Cupriavidus</taxon>
    </lineage>
</organism>
<dbReference type="InterPro" id="IPR011010">
    <property type="entry name" value="DNA_brk_join_enz"/>
</dbReference>
<dbReference type="GO" id="GO:0007059">
    <property type="term" value="P:chromosome segregation"/>
    <property type="evidence" value="ECO:0007669"/>
    <property type="project" value="UniProtKB-KW"/>
</dbReference>
<dbReference type="Proteomes" id="UP000005808">
    <property type="component" value="Unassembled WGS sequence"/>
</dbReference>
<proteinExistence type="predicted"/>
<dbReference type="Gene3D" id="1.10.150.130">
    <property type="match status" value="1"/>
</dbReference>
<name>H1S9F5_9BURK</name>
<dbReference type="GO" id="GO:0015074">
    <property type="term" value="P:DNA integration"/>
    <property type="evidence" value="ECO:0007669"/>
    <property type="project" value="UniProtKB-KW"/>
</dbReference>
<dbReference type="SUPFAM" id="SSF56349">
    <property type="entry name" value="DNA breaking-rejoining enzymes"/>
    <property type="match status" value="1"/>
</dbReference>
<dbReference type="SUPFAM" id="SSF47823">
    <property type="entry name" value="lambda integrase-like, N-terminal domain"/>
    <property type="match status" value="1"/>
</dbReference>
<comment type="caution">
    <text evidence="6">The sequence shown here is derived from an EMBL/GenBank/DDBJ whole genome shotgun (WGS) entry which is preliminary data.</text>
</comment>
<dbReference type="InterPro" id="IPR002104">
    <property type="entry name" value="Integrase_catalytic"/>
</dbReference>
<reference evidence="6 7" key="1">
    <citation type="journal article" date="2012" name="J. Bacteriol.">
        <title>De Novo Genome Project of Cupriavidus basilensis OR16.</title>
        <authorList>
            <person name="Cserhati M."/>
            <person name="Kriszt B."/>
            <person name="Szoboszlay S."/>
            <person name="Toth A."/>
            <person name="Szabo I."/>
            <person name="Tancsics A."/>
            <person name="Nagy I."/>
            <person name="Horvath B."/>
            <person name="Nagy I."/>
            <person name="Kukolya J."/>
        </authorList>
    </citation>
    <scope>NUCLEOTIDE SEQUENCE [LARGE SCALE GENOMIC DNA]</scope>
    <source>
        <strain evidence="6 7">OR16</strain>
    </source>
</reference>